<evidence type="ECO:0008006" key="3">
    <source>
        <dbReference type="Google" id="ProtNLM"/>
    </source>
</evidence>
<proteinExistence type="predicted"/>
<organism evidence="1 2">
    <name type="scientific">Psylliodes chrysocephalus</name>
    <dbReference type="NCBI Taxonomy" id="3402493"/>
    <lineage>
        <taxon>Eukaryota</taxon>
        <taxon>Metazoa</taxon>
        <taxon>Ecdysozoa</taxon>
        <taxon>Arthropoda</taxon>
        <taxon>Hexapoda</taxon>
        <taxon>Insecta</taxon>
        <taxon>Pterygota</taxon>
        <taxon>Neoptera</taxon>
        <taxon>Endopterygota</taxon>
        <taxon>Coleoptera</taxon>
        <taxon>Polyphaga</taxon>
        <taxon>Cucujiformia</taxon>
        <taxon>Chrysomeloidea</taxon>
        <taxon>Chrysomelidae</taxon>
        <taxon>Galerucinae</taxon>
        <taxon>Alticini</taxon>
        <taxon>Psylliodes</taxon>
    </lineage>
</organism>
<sequence>MFCWWQDCPPTMEGPCRDRGPFSPCLSIPANPLSFGSSSLLASSLLSSSSSHSSSSSATSEITTKLNIINLSSTAKPLSATKSSNSVSDKLVETSTGTENIPIETSSRVSENSTSNGNKCCIVMGREYQIGDKLPHDTGNCLECICGQGAKVTCSPHQCAPVEDDMNDYHLSGARQQVVPDIF</sequence>
<dbReference type="Proteomes" id="UP001153636">
    <property type="component" value="Chromosome 3"/>
</dbReference>
<dbReference type="OrthoDB" id="8045763at2759"/>
<gene>
    <name evidence="1" type="ORF">PSYICH_LOCUS8684</name>
</gene>
<dbReference type="SUPFAM" id="SSF57603">
    <property type="entry name" value="FnI-like domain"/>
    <property type="match status" value="1"/>
</dbReference>
<keyword evidence="2" id="KW-1185">Reference proteome</keyword>
<evidence type="ECO:0000313" key="2">
    <source>
        <dbReference type="Proteomes" id="UP001153636"/>
    </source>
</evidence>
<name>A0A9P0GAT6_9CUCU</name>
<evidence type="ECO:0000313" key="1">
    <source>
        <dbReference type="EMBL" id="CAH1108694.1"/>
    </source>
</evidence>
<dbReference type="AlphaFoldDB" id="A0A9P0GAT6"/>
<accession>A0A9P0GAT6</accession>
<reference evidence="1" key="1">
    <citation type="submission" date="2022-01" db="EMBL/GenBank/DDBJ databases">
        <authorList>
            <person name="King R."/>
        </authorList>
    </citation>
    <scope>NUCLEOTIDE SEQUENCE</scope>
</reference>
<protein>
    <recommendedName>
        <fullName evidence="3">VWFC domain-containing protein</fullName>
    </recommendedName>
</protein>
<dbReference type="EMBL" id="OV651815">
    <property type="protein sequence ID" value="CAH1108694.1"/>
    <property type="molecule type" value="Genomic_DNA"/>
</dbReference>